<dbReference type="EMBL" id="MOMC01000015">
    <property type="protein sequence ID" value="ONH31660.1"/>
    <property type="molecule type" value="Genomic_DNA"/>
</dbReference>
<dbReference type="InterPro" id="IPR011059">
    <property type="entry name" value="Metal-dep_hydrolase_composite"/>
</dbReference>
<keyword evidence="3" id="KW-1185">Reference proteome</keyword>
<evidence type="ECO:0000313" key="2">
    <source>
        <dbReference type="EMBL" id="ONH31660.1"/>
    </source>
</evidence>
<dbReference type="InterPro" id="IPR013108">
    <property type="entry name" value="Amidohydro_3"/>
</dbReference>
<protein>
    <submittedName>
        <fullName evidence="2">Amidohydrolase</fullName>
    </submittedName>
</protein>
<reference evidence="3" key="1">
    <citation type="submission" date="2016-10" db="EMBL/GenBank/DDBJ databases">
        <title>Frankia sp. NRRL B-16386 Genome sequencing.</title>
        <authorList>
            <person name="Ghodhbane-Gtari F."/>
            <person name="Swanson E."/>
            <person name="Gueddou A."/>
            <person name="Hezbri K."/>
            <person name="Ktari K."/>
            <person name="Nouioui I."/>
            <person name="Morris K."/>
            <person name="Simpson S."/>
            <person name="Abebe-Akele F."/>
            <person name="Thomas K."/>
            <person name="Gtari M."/>
            <person name="Tisa L.S."/>
        </authorList>
    </citation>
    <scope>NUCLEOTIDE SEQUENCE [LARGE SCALE GENOMIC DNA]</scope>
    <source>
        <strain evidence="3">NRRL B-16386</strain>
    </source>
</reference>
<dbReference type="SUPFAM" id="SSF51338">
    <property type="entry name" value="Composite domain of metallo-dependent hydrolases"/>
    <property type="match status" value="1"/>
</dbReference>
<feature type="domain" description="Amidohydrolase 3" evidence="1">
    <location>
        <begin position="45"/>
        <end position="551"/>
    </location>
</feature>
<dbReference type="OrthoDB" id="9766983at2"/>
<accession>A0A1V2IF68</accession>
<dbReference type="GO" id="GO:0005829">
    <property type="term" value="C:cytosol"/>
    <property type="evidence" value="ECO:0007669"/>
    <property type="project" value="TreeGrafter"/>
</dbReference>
<dbReference type="PANTHER" id="PTHR11647">
    <property type="entry name" value="HYDRANTOINASE/DIHYDROPYRIMIDINASE FAMILY MEMBER"/>
    <property type="match status" value="1"/>
</dbReference>
<dbReference type="AlphaFoldDB" id="A0A1V2IF68"/>
<dbReference type="Pfam" id="PF07969">
    <property type="entry name" value="Amidohydro_3"/>
    <property type="match status" value="1"/>
</dbReference>
<dbReference type="STRING" id="1834516.BL253_08290"/>
<organism evidence="2 3">
    <name type="scientific">Pseudofrankia asymbiotica</name>
    <dbReference type="NCBI Taxonomy" id="1834516"/>
    <lineage>
        <taxon>Bacteria</taxon>
        <taxon>Bacillati</taxon>
        <taxon>Actinomycetota</taxon>
        <taxon>Actinomycetes</taxon>
        <taxon>Frankiales</taxon>
        <taxon>Frankiaceae</taxon>
        <taxon>Pseudofrankia</taxon>
    </lineage>
</organism>
<dbReference type="GO" id="GO:0016812">
    <property type="term" value="F:hydrolase activity, acting on carbon-nitrogen (but not peptide) bonds, in cyclic amides"/>
    <property type="evidence" value="ECO:0007669"/>
    <property type="project" value="TreeGrafter"/>
</dbReference>
<dbReference type="SUPFAM" id="SSF51556">
    <property type="entry name" value="Metallo-dependent hydrolases"/>
    <property type="match status" value="1"/>
</dbReference>
<proteinExistence type="predicted"/>
<evidence type="ECO:0000313" key="3">
    <source>
        <dbReference type="Proteomes" id="UP000188929"/>
    </source>
</evidence>
<dbReference type="Gene3D" id="3.20.20.140">
    <property type="entry name" value="Metal-dependent hydrolases"/>
    <property type="match status" value="1"/>
</dbReference>
<evidence type="ECO:0000259" key="1">
    <source>
        <dbReference type="Pfam" id="PF07969"/>
    </source>
</evidence>
<dbReference type="InterPro" id="IPR032466">
    <property type="entry name" value="Metal_Hydrolase"/>
</dbReference>
<dbReference type="InterPro" id="IPR050378">
    <property type="entry name" value="Metallo-dep_Hydrolases_sf"/>
</dbReference>
<keyword evidence="2" id="KW-0378">Hydrolase</keyword>
<name>A0A1V2IF68_9ACTN</name>
<gene>
    <name evidence="2" type="ORF">BL253_08290</name>
</gene>
<comment type="caution">
    <text evidence="2">The sequence shown here is derived from an EMBL/GenBank/DDBJ whole genome shotgun (WGS) entry which is preliminary data.</text>
</comment>
<sequence length="576" mass="62784">MPAFDLVIRSGTVVDGTGNAARVADVAVRDGVVVDVGRVEGRGAREIDADGAVVAPGFVDVHTHYDGQAVWDGRMQPSSWHGVTTVVMGNCGVGFAPVAPENRQMLIELMEGVEDIPGTALHEGLNWEWETFEEYLRTLERRPRDLDVAAQVPHAALRFAAMGERAAARQAATGDEVAVMARLAAEAIRSGALGFTTSRTINHKSVAGTLTPVYGSQGDELTAIAAAVGRTGTGVLQLITDFDDVDEDFALMRRMVAASGRPLTVSLVQFGSRPRLYSVVLEHLARANEDGYAIRAQVAARSMGMLLGLQCTLHPFVTNRVWRSISHLPVAEQAARMADPGLKAEILRAQTDEKLQNVPGGLRIDRYDIMYEFDEVPDYEPAREDSIAARAARAGRTPEDLSYDLLIKDSGRSMIFQPFTNYADGNLDAVREMLAHDHTLPGLSDGGAHVASICDGSFPTTLLQLWTRDRDRDRLDLPFVIRRQCRETAVAVGLEDRGLLASGYKADINIIDMDNLRLLNPTVRYDLPAGGRRLLQRAEGYLHTFVSGVETYTDGEETGELPGRLVRGAQRRREGG</sequence>
<dbReference type="RefSeq" id="WP_076815188.1">
    <property type="nucleotide sequence ID" value="NZ_MOMC01000015.1"/>
</dbReference>
<dbReference type="PANTHER" id="PTHR11647:SF1">
    <property type="entry name" value="COLLAPSIN RESPONSE MEDIATOR PROTEIN"/>
    <property type="match status" value="1"/>
</dbReference>
<dbReference type="Proteomes" id="UP000188929">
    <property type="component" value="Unassembled WGS sequence"/>
</dbReference>